<evidence type="ECO:0000259" key="14">
    <source>
        <dbReference type="Pfam" id="PF07715"/>
    </source>
</evidence>
<comment type="subcellular location">
    <subcellularLocation>
        <location evidence="1 10">Cell outer membrane</location>
        <topology evidence="1 10">Multi-pass membrane protein</topology>
    </subcellularLocation>
</comment>
<dbReference type="Pfam" id="PF00593">
    <property type="entry name" value="TonB_dep_Rec_b-barrel"/>
    <property type="match status" value="1"/>
</dbReference>
<dbReference type="InterPro" id="IPR023996">
    <property type="entry name" value="TonB-dep_OMP_SusC/RagA"/>
</dbReference>
<dbReference type="Pfam" id="PF13715">
    <property type="entry name" value="CarbopepD_reg_2"/>
    <property type="match status" value="1"/>
</dbReference>
<evidence type="ECO:0000256" key="5">
    <source>
        <dbReference type="ARBA" id="ARBA00022729"/>
    </source>
</evidence>
<name>A0AAE3QMR1_9BACT</name>
<reference evidence="15" key="1">
    <citation type="submission" date="2023-05" db="EMBL/GenBank/DDBJ databases">
        <authorList>
            <person name="Zhang X."/>
        </authorList>
    </citation>
    <scope>NUCLEOTIDE SEQUENCE</scope>
    <source>
        <strain evidence="15">YF14B1</strain>
    </source>
</reference>
<dbReference type="Gene3D" id="2.40.170.20">
    <property type="entry name" value="TonB-dependent receptor, beta-barrel domain"/>
    <property type="match status" value="1"/>
</dbReference>
<feature type="domain" description="TonB-dependent receptor plug" evidence="14">
    <location>
        <begin position="118"/>
        <end position="249"/>
    </location>
</feature>
<dbReference type="SUPFAM" id="SSF56935">
    <property type="entry name" value="Porins"/>
    <property type="match status" value="1"/>
</dbReference>
<organism evidence="15 16">
    <name type="scientific">Xanthocytophaga flava</name>
    <dbReference type="NCBI Taxonomy" id="3048013"/>
    <lineage>
        <taxon>Bacteria</taxon>
        <taxon>Pseudomonadati</taxon>
        <taxon>Bacteroidota</taxon>
        <taxon>Cytophagia</taxon>
        <taxon>Cytophagales</taxon>
        <taxon>Rhodocytophagaceae</taxon>
        <taxon>Xanthocytophaga</taxon>
    </lineage>
</organism>
<comment type="similarity">
    <text evidence="10 11">Belongs to the TonB-dependent receptor family.</text>
</comment>
<evidence type="ECO:0000256" key="7">
    <source>
        <dbReference type="ARBA" id="ARBA00023136"/>
    </source>
</evidence>
<keyword evidence="9 10" id="KW-0998">Cell outer membrane</keyword>
<keyword evidence="6 11" id="KW-0798">TonB box</keyword>
<feature type="signal peptide" evidence="12">
    <location>
        <begin position="1"/>
        <end position="21"/>
    </location>
</feature>
<evidence type="ECO:0000256" key="3">
    <source>
        <dbReference type="ARBA" id="ARBA00022452"/>
    </source>
</evidence>
<dbReference type="PANTHER" id="PTHR30069">
    <property type="entry name" value="TONB-DEPENDENT OUTER MEMBRANE RECEPTOR"/>
    <property type="match status" value="1"/>
</dbReference>
<keyword evidence="2 10" id="KW-0813">Transport</keyword>
<evidence type="ECO:0000256" key="6">
    <source>
        <dbReference type="ARBA" id="ARBA00023077"/>
    </source>
</evidence>
<dbReference type="InterPro" id="IPR012910">
    <property type="entry name" value="Plug_dom"/>
</dbReference>
<dbReference type="InterPro" id="IPR036942">
    <property type="entry name" value="Beta-barrel_TonB_sf"/>
</dbReference>
<keyword evidence="4 10" id="KW-0812">Transmembrane</keyword>
<evidence type="ECO:0000313" key="16">
    <source>
        <dbReference type="Proteomes" id="UP001241110"/>
    </source>
</evidence>
<feature type="domain" description="TonB-dependent receptor-like beta-barrel" evidence="13">
    <location>
        <begin position="451"/>
        <end position="831"/>
    </location>
</feature>
<dbReference type="InterPro" id="IPR037066">
    <property type="entry name" value="Plug_dom_sf"/>
</dbReference>
<evidence type="ECO:0000256" key="11">
    <source>
        <dbReference type="RuleBase" id="RU003357"/>
    </source>
</evidence>
<accession>A0AAE3QMR1</accession>
<dbReference type="Gene3D" id="2.60.40.1120">
    <property type="entry name" value="Carboxypeptidase-like, regulatory domain"/>
    <property type="match status" value="1"/>
</dbReference>
<dbReference type="AlphaFoldDB" id="A0AAE3QMR1"/>
<dbReference type="PROSITE" id="PS52016">
    <property type="entry name" value="TONB_DEPENDENT_REC_3"/>
    <property type="match status" value="1"/>
</dbReference>
<dbReference type="NCBIfam" id="TIGR04056">
    <property type="entry name" value="OMP_RagA_SusC"/>
    <property type="match status" value="1"/>
</dbReference>
<dbReference type="GO" id="GO:0044718">
    <property type="term" value="P:siderophore transmembrane transport"/>
    <property type="evidence" value="ECO:0007669"/>
    <property type="project" value="TreeGrafter"/>
</dbReference>
<dbReference type="InterPro" id="IPR000531">
    <property type="entry name" value="Beta-barrel_TonB"/>
</dbReference>
<feature type="chain" id="PRO_5042124511" evidence="12">
    <location>
        <begin position="22"/>
        <end position="1049"/>
    </location>
</feature>
<proteinExistence type="inferred from homology"/>
<evidence type="ECO:0000256" key="1">
    <source>
        <dbReference type="ARBA" id="ARBA00004571"/>
    </source>
</evidence>
<protein>
    <submittedName>
        <fullName evidence="15">SusC/RagA family TonB-linked outer membrane protein</fullName>
    </submittedName>
</protein>
<dbReference type="GO" id="GO:0015344">
    <property type="term" value="F:siderophore uptake transmembrane transporter activity"/>
    <property type="evidence" value="ECO:0007669"/>
    <property type="project" value="TreeGrafter"/>
</dbReference>
<dbReference type="InterPro" id="IPR039426">
    <property type="entry name" value="TonB-dep_rcpt-like"/>
</dbReference>
<dbReference type="GO" id="GO:0009279">
    <property type="term" value="C:cell outer membrane"/>
    <property type="evidence" value="ECO:0007669"/>
    <property type="project" value="UniProtKB-SubCell"/>
</dbReference>
<comment type="caution">
    <text evidence="15">The sequence shown here is derived from an EMBL/GenBank/DDBJ whole genome shotgun (WGS) entry which is preliminary data.</text>
</comment>
<dbReference type="InterPro" id="IPR008969">
    <property type="entry name" value="CarboxyPept-like_regulatory"/>
</dbReference>
<sequence>MKRKLLVFLMGLLWAYTYATAQDRTISGSISDQESKSALPGVNVIVKGTTIGTTTNSEGNFQLKVPQENATLIISFIGYVVQEIPIGNRTTIDIVLVPDVAALGEVVVTALGIEREKKALGYSVQEIKGDQLNQARETNLVNALSGKIAGIQVTGTNGTPGGSSRIVIRGSSSIGGNNQPLFVVDGVPIDNGNYSYGSKSSDSQFGTSSTSVDYGNGAGAINPDDIASVSVLKGPNAAALYGSRGTNGVILITTKSGKGVKGIGVTVNTNTTFEKPFRLPSFQNAYGQGAKGLFEYKDGKGGGVNDGVDESWGPQMDGRLLPQYNSPVDANGVRTPTPFLPQPDNVKNFFETGATYTNSVAVAGSNDKGDFRLSYTNLSQKGILPNTDYKRNTVSLNAGLNITSRLSAKVSANFIKDGSKNRNSWGLYFIWFGRQVDTDDLKDYIVDGTDPSDWPVQRNWNTNYWNNPYFVLNRVLRPNNKDRLFGNVSLNYKFTDWLNLTARSGTDFFTDRRYVQTPKSVGNTYGSYTEDVFFVKESNSDFLLSMNRNVSSALHLTASVGGNHRRRDYQRNYINIAELSLPNIFNVGNARSRPDVANNHQTKVVNSLYASAQLSFKDYLFIDASARNDWSSALPKGNRSYFYPSVSVSGVLTDMLNIQSSVLSFAKVRASVARTGNDTEILYQDQQTFKYESAWGSTPTVSENNVIANARLKPELTTAYEVGAEVNLFHRISLEFAYYEKQTKNQILNVNISQASGYQSRVTNAGLVTNKGIEIEASGAIIKTEAGFTWDLGLNFSRNRNKVVELGEGLQNYQLGTVRGMSVEARVGQSYGTFFGTAYARDPQGRIIYGTNGLPVVSSTRKILGNFTPDWTGGISNTFSFKGISISTLIDAKMGGNIYSQTVAIGRYTGVLAETNIGRETGIVGDGVVNTGTTDNPVYAVNTKNVSSEDWHHGYYNRNNNEPFVFDASYIKLREIKLSYTLPQKWFGKIPVRNVQLAVVGRNLALLYSKVPHIDPETSLYSSDSNVQGLENGQIPTTRSLGFNLSFGL</sequence>
<dbReference type="Pfam" id="PF07715">
    <property type="entry name" value="Plug"/>
    <property type="match status" value="1"/>
</dbReference>
<dbReference type="EMBL" id="JASJOS010000007">
    <property type="protein sequence ID" value="MDJ1482202.1"/>
    <property type="molecule type" value="Genomic_DNA"/>
</dbReference>
<keyword evidence="7 10" id="KW-0472">Membrane</keyword>
<evidence type="ECO:0000259" key="13">
    <source>
        <dbReference type="Pfam" id="PF00593"/>
    </source>
</evidence>
<dbReference type="Gene3D" id="2.170.130.10">
    <property type="entry name" value="TonB-dependent receptor, plug domain"/>
    <property type="match status" value="1"/>
</dbReference>
<dbReference type="RefSeq" id="WP_313981010.1">
    <property type="nucleotide sequence ID" value="NZ_JASJOS010000007.1"/>
</dbReference>
<evidence type="ECO:0000256" key="4">
    <source>
        <dbReference type="ARBA" id="ARBA00022692"/>
    </source>
</evidence>
<dbReference type="InterPro" id="IPR023997">
    <property type="entry name" value="TonB-dep_OMP_SusC/RagA_CS"/>
</dbReference>
<dbReference type="PANTHER" id="PTHR30069:SF29">
    <property type="entry name" value="HEMOGLOBIN AND HEMOGLOBIN-HAPTOGLOBIN-BINDING PROTEIN 1-RELATED"/>
    <property type="match status" value="1"/>
</dbReference>
<gene>
    <name evidence="15" type="ORF">QNI16_16985</name>
</gene>
<dbReference type="SUPFAM" id="SSF49464">
    <property type="entry name" value="Carboxypeptidase regulatory domain-like"/>
    <property type="match status" value="1"/>
</dbReference>
<evidence type="ECO:0000313" key="15">
    <source>
        <dbReference type="EMBL" id="MDJ1482202.1"/>
    </source>
</evidence>
<keyword evidence="3 10" id="KW-1134">Transmembrane beta strand</keyword>
<dbReference type="Proteomes" id="UP001241110">
    <property type="component" value="Unassembled WGS sequence"/>
</dbReference>
<evidence type="ECO:0000256" key="10">
    <source>
        <dbReference type="PROSITE-ProRule" id="PRU01360"/>
    </source>
</evidence>
<keyword evidence="5 12" id="KW-0732">Signal</keyword>
<evidence type="ECO:0000256" key="12">
    <source>
        <dbReference type="SAM" id="SignalP"/>
    </source>
</evidence>
<keyword evidence="8" id="KW-0675">Receptor</keyword>
<evidence type="ECO:0000256" key="8">
    <source>
        <dbReference type="ARBA" id="ARBA00023170"/>
    </source>
</evidence>
<evidence type="ECO:0000256" key="2">
    <source>
        <dbReference type="ARBA" id="ARBA00022448"/>
    </source>
</evidence>
<evidence type="ECO:0000256" key="9">
    <source>
        <dbReference type="ARBA" id="ARBA00023237"/>
    </source>
</evidence>
<dbReference type="NCBIfam" id="TIGR04057">
    <property type="entry name" value="SusC_RagA_signa"/>
    <property type="match status" value="1"/>
</dbReference>